<keyword evidence="6" id="KW-0548">Nucleotidyltransferase</keyword>
<evidence type="ECO:0000256" key="7">
    <source>
        <dbReference type="ARBA" id="ARBA00022723"/>
    </source>
</evidence>
<dbReference type="SUPFAM" id="SSF53448">
    <property type="entry name" value="Nucleotide-diphospho-sugar transferases"/>
    <property type="match status" value="1"/>
</dbReference>
<keyword evidence="8" id="KW-0460">Magnesium</keyword>
<comment type="catalytic activity">
    <reaction evidence="11">
        <text>dTTP + alpha-D-glucose 1-phosphate + H(+) = dTDP-alpha-D-glucose + diphosphate</text>
        <dbReference type="Rhea" id="RHEA:15225"/>
        <dbReference type="ChEBI" id="CHEBI:15378"/>
        <dbReference type="ChEBI" id="CHEBI:33019"/>
        <dbReference type="ChEBI" id="CHEBI:37568"/>
        <dbReference type="ChEBI" id="CHEBI:57477"/>
        <dbReference type="ChEBI" id="CHEBI:58601"/>
        <dbReference type="EC" id="2.7.7.24"/>
    </reaction>
</comment>
<keyword evidence="14" id="KW-1185">Reference proteome</keyword>
<evidence type="ECO:0000256" key="8">
    <source>
        <dbReference type="ARBA" id="ARBA00022842"/>
    </source>
</evidence>
<proteinExistence type="inferred from homology"/>
<evidence type="ECO:0000256" key="11">
    <source>
        <dbReference type="ARBA" id="ARBA00049336"/>
    </source>
</evidence>
<dbReference type="GO" id="GO:0016740">
    <property type="term" value="F:transferase activity"/>
    <property type="evidence" value="ECO:0007669"/>
    <property type="project" value="UniProtKB-KW"/>
</dbReference>
<dbReference type="Gene3D" id="3.90.550.10">
    <property type="entry name" value="Spore Coat Polysaccharide Biosynthesis Protein SpsA, Chain A"/>
    <property type="match status" value="1"/>
</dbReference>
<evidence type="ECO:0000256" key="5">
    <source>
        <dbReference type="ARBA" id="ARBA00022679"/>
    </source>
</evidence>
<dbReference type="Pfam" id="PF00483">
    <property type="entry name" value="NTP_transferase"/>
    <property type="match status" value="1"/>
</dbReference>
<protein>
    <recommendedName>
        <fullName evidence="4">Glucose-1-phosphate thymidylyltransferase</fullName>
        <ecNumber evidence="3">2.7.7.24</ecNumber>
    </recommendedName>
    <alternativeName>
        <fullName evidence="10">dTDP-glucose pyrophosphorylase</fullName>
    </alternativeName>
    <alternativeName>
        <fullName evidence="9">dTDP-glucose synthase</fullName>
    </alternativeName>
</protein>
<reference evidence="13 14" key="1">
    <citation type="submission" date="2019-10" db="EMBL/GenBank/DDBJ databases">
        <title>Description of Paenibacillus pedi sp. nov.</title>
        <authorList>
            <person name="Carlier A."/>
            <person name="Qi S."/>
        </authorList>
    </citation>
    <scope>NUCLEOTIDE SEQUENCE [LARGE SCALE GENOMIC DNA]</scope>
    <source>
        <strain evidence="13 14">LMG 31457</strain>
    </source>
</reference>
<dbReference type="PANTHER" id="PTHR43532:SF1">
    <property type="entry name" value="GLUCOSE-1-PHOSPHATE THYMIDYLYLTRANSFERASE 1"/>
    <property type="match status" value="1"/>
</dbReference>
<evidence type="ECO:0000256" key="3">
    <source>
        <dbReference type="ARBA" id="ARBA00012461"/>
    </source>
</evidence>
<evidence type="ECO:0000256" key="9">
    <source>
        <dbReference type="ARBA" id="ARBA00032492"/>
    </source>
</evidence>
<evidence type="ECO:0000256" key="2">
    <source>
        <dbReference type="ARBA" id="ARBA00010480"/>
    </source>
</evidence>
<dbReference type="InterPro" id="IPR029044">
    <property type="entry name" value="Nucleotide-diphossugar_trans"/>
</dbReference>
<evidence type="ECO:0000256" key="4">
    <source>
        <dbReference type="ARBA" id="ARBA00017654"/>
    </source>
</evidence>
<evidence type="ECO:0000256" key="10">
    <source>
        <dbReference type="ARBA" id="ARBA00032598"/>
    </source>
</evidence>
<evidence type="ECO:0000313" key="14">
    <source>
        <dbReference type="Proteomes" id="UP000618579"/>
    </source>
</evidence>
<evidence type="ECO:0000259" key="12">
    <source>
        <dbReference type="Pfam" id="PF00483"/>
    </source>
</evidence>
<dbReference type="RefSeq" id="WP_171687048.1">
    <property type="nucleotide sequence ID" value="NZ_WHNZ01000079.1"/>
</dbReference>
<accession>A0ABX1ZW86</accession>
<name>A0ABX1ZW86_9BACL</name>
<keyword evidence="7" id="KW-0479">Metal-binding</keyword>
<evidence type="ECO:0000256" key="6">
    <source>
        <dbReference type="ARBA" id="ARBA00022695"/>
    </source>
</evidence>
<dbReference type="EC" id="2.7.7.24" evidence="3"/>
<evidence type="ECO:0000313" key="13">
    <source>
        <dbReference type="EMBL" id="NOV04247.1"/>
    </source>
</evidence>
<comment type="similarity">
    <text evidence="2">Belongs to the glucose-1-phosphate thymidylyltransferase family.</text>
</comment>
<dbReference type="InterPro" id="IPR005907">
    <property type="entry name" value="G1P_thy_trans_s"/>
</dbReference>
<dbReference type="InterPro" id="IPR005835">
    <property type="entry name" value="NTP_transferase_dom"/>
</dbReference>
<feature type="domain" description="Nucleotidyl transferase" evidence="12">
    <location>
        <begin position="2"/>
        <end position="235"/>
    </location>
</feature>
<dbReference type="EMBL" id="WHNZ01000079">
    <property type="protein sequence ID" value="NOV04247.1"/>
    <property type="molecule type" value="Genomic_DNA"/>
</dbReference>
<sequence>MKGVILAGGTGTRLRPLTKMINKHLLPVGKYPMIYYGIEKLRAAGITDILLITGKHSVSLYTDFLGSGKEWGVNISYKIQEEAGGIADALELAENFVHPGEKLLVLLGDNLFEDSLVPYVNQFEAQPEGAKVFLKEVEDARRYGVPVMDGELIKRIEEKPEHPQSSYCVTGIYMYDSTVFDLIKTVEPSARGEMEITDVNNLYAEQGKLSYHLLTGWWFDAGTFLSWFEASDKLREYPNLQAPAKPDAGDDT</sequence>
<comment type="cofactor">
    <cofactor evidence="1">
        <name>Mg(2+)</name>
        <dbReference type="ChEBI" id="CHEBI:18420"/>
    </cofactor>
</comment>
<keyword evidence="5 13" id="KW-0808">Transferase</keyword>
<dbReference type="Proteomes" id="UP000618579">
    <property type="component" value="Unassembled WGS sequence"/>
</dbReference>
<dbReference type="PANTHER" id="PTHR43532">
    <property type="entry name" value="GLUCOSE-1-PHOSPHATE THYMIDYLYLTRANSFERASE"/>
    <property type="match status" value="1"/>
</dbReference>
<comment type="caution">
    <text evidence="13">The sequence shown here is derived from an EMBL/GenBank/DDBJ whole genome shotgun (WGS) entry which is preliminary data.</text>
</comment>
<organism evidence="13 14">
    <name type="scientific">Paenibacillus planticolens</name>
    <dbReference type="NCBI Taxonomy" id="2654976"/>
    <lineage>
        <taxon>Bacteria</taxon>
        <taxon>Bacillati</taxon>
        <taxon>Bacillota</taxon>
        <taxon>Bacilli</taxon>
        <taxon>Bacillales</taxon>
        <taxon>Paenibacillaceae</taxon>
        <taxon>Paenibacillus</taxon>
    </lineage>
</organism>
<evidence type="ECO:0000256" key="1">
    <source>
        <dbReference type="ARBA" id="ARBA00001946"/>
    </source>
</evidence>
<gene>
    <name evidence="13" type="ORF">GC097_30155</name>
</gene>